<organism evidence="2">
    <name type="scientific">Tanacetum cinerariifolium</name>
    <name type="common">Dalmatian daisy</name>
    <name type="synonym">Chrysanthemum cinerariifolium</name>
    <dbReference type="NCBI Taxonomy" id="118510"/>
    <lineage>
        <taxon>Eukaryota</taxon>
        <taxon>Viridiplantae</taxon>
        <taxon>Streptophyta</taxon>
        <taxon>Embryophyta</taxon>
        <taxon>Tracheophyta</taxon>
        <taxon>Spermatophyta</taxon>
        <taxon>Magnoliopsida</taxon>
        <taxon>eudicotyledons</taxon>
        <taxon>Gunneridae</taxon>
        <taxon>Pentapetalae</taxon>
        <taxon>asterids</taxon>
        <taxon>campanulids</taxon>
        <taxon>Asterales</taxon>
        <taxon>Asteraceae</taxon>
        <taxon>Asteroideae</taxon>
        <taxon>Anthemideae</taxon>
        <taxon>Anthemidinae</taxon>
        <taxon>Tanacetum</taxon>
    </lineage>
</organism>
<reference evidence="2" key="1">
    <citation type="journal article" date="2019" name="Sci. Rep.">
        <title>Draft genome of Tanacetum cinerariifolium, the natural source of mosquito coil.</title>
        <authorList>
            <person name="Yamashiro T."/>
            <person name="Shiraishi A."/>
            <person name="Satake H."/>
            <person name="Nakayama K."/>
        </authorList>
    </citation>
    <scope>NUCLEOTIDE SEQUENCE</scope>
</reference>
<comment type="caution">
    <text evidence="2">The sequence shown here is derived from an EMBL/GenBank/DDBJ whole genome shotgun (WGS) entry which is preliminary data.</text>
</comment>
<proteinExistence type="predicted"/>
<protein>
    <submittedName>
        <fullName evidence="2">Uncharacterized protein</fullName>
    </submittedName>
</protein>
<feature type="non-terminal residue" evidence="2">
    <location>
        <position position="1"/>
    </location>
</feature>
<feature type="non-terminal residue" evidence="2">
    <location>
        <position position="86"/>
    </location>
</feature>
<name>A0A699XCW8_TANCI</name>
<sequence>RAAPAREGLDHQAGSTRGEPGAPAAEARQRGLGHRRRFGLGRPGSGAPVPARPRVRDRKERGRFRHRRPESRGFRCQQLQPVPGQG</sequence>
<gene>
    <name evidence="2" type="ORF">Tci_929901</name>
</gene>
<evidence type="ECO:0000256" key="1">
    <source>
        <dbReference type="SAM" id="MobiDB-lite"/>
    </source>
</evidence>
<dbReference type="AlphaFoldDB" id="A0A699XCW8"/>
<feature type="compositionally biased region" description="Basic residues" evidence="1">
    <location>
        <begin position="53"/>
        <end position="69"/>
    </location>
</feature>
<dbReference type="EMBL" id="BKCJ011846658">
    <property type="protein sequence ID" value="GFD57932.1"/>
    <property type="molecule type" value="Genomic_DNA"/>
</dbReference>
<feature type="region of interest" description="Disordered" evidence="1">
    <location>
        <begin position="1"/>
        <end position="86"/>
    </location>
</feature>
<evidence type="ECO:0000313" key="2">
    <source>
        <dbReference type="EMBL" id="GFD57932.1"/>
    </source>
</evidence>
<accession>A0A699XCW8</accession>